<keyword evidence="2" id="KW-1185">Reference proteome</keyword>
<sequence>MSSTPPNLLTIPRELRDQIYTHLTKPASFSWDWTLEPNSAPLGRRPDETHRQVVVVAVRNAPVLSVCLTNSLLHAEYTPMSRKNLTVTLFMRIRVDHDHTPQPLYRDPSYLFPYVQHAILFQRNLNQPRYYHEPTQVIHHCISAFTAQTPHLKTFRLAMRLTYLESLRRHPYRAIRHLSSPSPGLPSATAQLHLVQRLESEDGVFGVYLYAINPSERWFWTRKAAQEAAGLCRVGWRANSAWKEARGEEARPARHHGISARNILY</sequence>
<evidence type="ECO:0000313" key="2">
    <source>
        <dbReference type="Proteomes" id="UP000481861"/>
    </source>
</evidence>
<organism evidence="1 2">
    <name type="scientific">Massariosphaeria phaeospora</name>
    <dbReference type="NCBI Taxonomy" id="100035"/>
    <lineage>
        <taxon>Eukaryota</taxon>
        <taxon>Fungi</taxon>
        <taxon>Dikarya</taxon>
        <taxon>Ascomycota</taxon>
        <taxon>Pezizomycotina</taxon>
        <taxon>Dothideomycetes</taxon>
        <taxon>Pleosporomycetidae</taxon>
        <taxon>Pleosporales</taxon>
        <taxon>Pleosporales incertae sedis</taxon>
        <taxon>Massariosphaeria</taxon>
    </lineage>
</organism>
<accession>A0A7C8MCW9</accession>
<name>A0A7C8MCW9_9PLEO</name>
<proteinExistence type="predicted"/>
<comment type="caution">
    <text evidence="1">The sequence shown here is derived from an EMBL/GenBank/DDBJ whole genome shotgun (WGS) entry which is preliminary data.</text>
</comment>
<dbReference type="AlphaFoldDB" id="A0A7C8MCW9"/>
<gene>
    <name evidence="1" type="ORF">BDV95DRAFT_591882</name>
</gene>
<dbReference type="OrthoDB" id="3801489at2759"/>
<evidence type="ECO:0000313" key="1">
    <source>
        <dbReference type="EMBL" id="KAF2875156.1"/>
    </source>
</evidence>
<dbReference type="Proteomes" id="UP000481861">
    <property type="component" value="Unassembled WGS sequence"/>
</dbReference>
<dbReference type="EMBL" id="JAADJZ010000005">
    <property type="protein sequence ID" value="KAF2875156.1"/>
    <property type="molecule type" value="Genomic_DNA"/>
</dbReference>
<reference evidence="1 2" key="1">
    <citation type="submission" date="2020-01" db="EMBL/GenBank/DDBJ databases">
        <authorList>
            <consortium name="DOE Joint Genome Institute"/>
            <person name="Haridas S."/>
            <person name="Albert R."/>
            <person name="Binder M."/>
            <person name="Bloem J."/>
            <person name="Labutti K."/>
            <person name="Salamov A."/>
            <person name="Andreopoulos B."/>
            <person name="Baker S.E."/>
            <person name="Barry K."/>
            <person name="Bills G."/>
            <person name="Bluhm B.H."/>
            <person name="Cannon C."/>
            <person name="Castanera R."/>
            <person name="Culley D.E."/>
            <person name="Daum C."/>
            <person name="Ezra D."/>
            <person name="Gonzalez J.B."/>
            <person name="Henrissat B."/>
            <person name="Kuo A."/>
            <person name="Liang C."/>
            <person name="Lipzen A."/>
            <person name="Lutzoni F."/>
            <person name="Magnuson J."/>
            <person name="Mondo S."/>
            <person name="Nolan M."/>
            <person name="Ohm R."/>
            <person name="Pangilinan J."/>
            <person name="Park H.-J.H."/>
            <person name="Ramirez L."/>
            <person name="Alfaro M."/>
            <person name="Sun H."/>
            <person name="Tritt A."/>
            <person name="Yoshinaga Y."/>
            <person name="Zwiers L.-H.L."/>
            <person name="Turgeon B.G."/>
            <person name="Goodwin S.B."/>
            <person name="Spatafora J.W."/>
            <person name="Crous P.W."/>
            <person name="Grigoriev I.V."/>
        </authorList>
    </citation>
    <scope>NUCLEOTIDE SEQUENCE [LARGE SCALE GENOMIC DNA]</scope>
    <source>
        <strain evidence="1 2">CBS 611.86</strain>
    </source>
</reference>
<protein>
    <submittedName>
        <fullName evidence="1">Uncharacterized protein</fullName>
    </submittedName>
</protein>